<gene>
    <name evidence="2" type="ORF">SAMN05445850_4502</name>
</gene>
<dbReference type="AlphaFoldDB" id="A0A1H1JAN6"/>
<dbReference type="RefSeq" id="WP_090806982.1">
    <property type="nucleotide sequence ID" value="NZ_FNKX01000002.1"/>
</dbReference>
<evidence type="ECO:0000313" key="2">
    <source>
        <dbReference type="EMBL" id="SDR47057.1"/>
    </source>
</evidence>
<sequence length="289" mass="30283">MTFLESPRFPDNIAFGATVGPTFSTVVATVYSGREQRTPAWTQSRLQFEVGRRAMNAIDTAALDAFFRAAQGKANGFRIKDWTDYLDAGAGVLIQTTTPGVWQMAKNYVAGALSNQRLIRKPVYGLVAIQRGGVAAIAGGSAGNVSIDSTTGLVTFVADSAATCSAWSAGATTSFMVPSVPAAWTVGKQLSFSGITGDAGGVLNGKSVAITAINGTTVTVSAATTGDTLTGGTAQLYPQPNESLTWTGQFDVPVRFDTDQMQKQILDRSGPSGDLIVTWDSVPIIEIRV</sequence>
<keyword evidence="3" id="KW-1185">Reference proteome</keyword>
<feature type="domain" description="DUF2460" evidence="1">
    <location>
        <begin position="212"/>
        <end position="288"/>
    </location>
</feature>
<feature type="domain" description="DUF2460" evidence="1">
    <location>
        <begin position="8"/>
        <end position="163"/>
    </location>
</feature>
<reference evidence="3" key="1">
    <citation type="submission" date="2016-10" db="EMBL/GenBank/DDBJ databases">
        <authorList>
            <person name="Varghese N."/>
            <person name="Submissions S."/>
        </authorList>
    </citation>
    <scope>NUCLEOTIDE SEQUENCE [LARGE SCALE GENOMIC DNA]</scope>
    <source>
        <strain evidence="3">DUS833</strain>
    </source>
</reference>
<evidence type="ECO:0000259" key="1">
    <source>
        <dbReference type="Pfam" id="PF09343"/>
    </source>
</evidence>
<proteinExistence type="predicted"/>
<evidence type="ECO:0000313" key="3">
    <source>
        <dbReference type="Proteomes" id="UP000199365"/>
    </source>
</evidence>
<dbReference type="Pfam" id="PF09343">
    <property type="entry name" value="DUF2460"/>
    <property type="match status" value="2"/>
</dbReference>
<dbReference type="InterPro" id="IPR011740">
    <property type="entry name" value="DUF2460"/>
</dbReference>
<organism evidence="2 3">
    <name type="scientific">Paraburkholderia tuberum</name>
    <dbReference type="NCBI Taxonomy" id="157910"/>
    <lineage>
        <taxon>Bacteria</taxon>
        <taxon>Pseudomonadati</taxon>
        <taxon>Pseudomonadota</taxon>
        <taxon>Betaproteobacteria</taxon>
        <taxon>Burkholderiales</taxon>
        <taxon>Burkholderiaceae</taxon>
        <taxon>Paraburkholderia</taxon>
    </lineage>
</organism>
<dbReference type="EMBL" id="FNKX01000002">
    <property type="protein sequence ID" value="SDR47057.1"/>
    <property type="molecule type" value="Genomic_DNA"/>
</dbReference>
<accession>A0A1H1JAN6</accession>
<protein>
    <submittedName>
        <fullName evidence="2">TIGR02217 family protein</fullName>
    </submittedName>
</protein>
<dbReference type="STRING" id="157910.SAMN05445850_4502"/>
<dbReference type="Proteomes" id="UP000199365">
    <property type="component" value="Unassembled WGS sequence"/>
</dbReference>
<name>A0A1H1JAN6_9BURK</name>